<feature type="region of interest" description="Disordered" evidence="1">
    <location>
        <begin position="1"/>
        <end position="25"/>
    </location>
</feature>
<dbReference type="EMBL" id="LQIR01000014">
    <property type="protein sequence ID" value="KUI17013.1"/>
    <property type="molecule type" value="Genomic_DNA"/>
</dbReference>
<reference evidence="2 3" key="1">
    <citation type="submission" date="2016-01" db="EMBL/GenBank/DDBJ databases">
        <authorList>
            <consortium name="TB Trials Study Group"/>
            <person name="Sutton G."/>
            <person name="Brinkac L."/>
            <person name="Sanka R."/>
            <person name="Adams M."/>
            <person name="Lau E.L."/>
            <person name="Macaden R."/>
            <person name="Grewal H.M.S."/>
        </authorList>
    </citation>
    <scope>NUCLEOTIDE SEQUENCE [LARGE SCALE GENOMIC DNA]</scope>
    <source>
        <strain evidence="2 3">IS-1744</strain>
    </source>
</reference>
<feature type="compositionally biased region" description="Basic and acidic residues" evidence="1">
    <location>
        <begin position="1"/>
        <end position="17"/>
    </location>
</feature>
<dbReference type="Proteomes" id="UP000053707">
    <property type="component" value="Unassembled WGS sequence"/>
</dbReference>
<dbReference type="AlphaFoldDB" id="A0A117JK92"/>
<evidence type="ECO:0000313" key="3">
    <source>
        <dbReference type="Proteomes" id="UP000053707"/>
    </source>
</evidence>
<protein>
    <submittedName>
        <fullName evidence="2">Uncharacterized protein</fullName>
    </submittedName>
</protein>
<sequence>MLKRIATRDKSIAEKHPGNGAELPFESARYDQCPRSEIPSCLESLSPFDRVLDNIQDIVEEYDIIDAESGLGSVERIPSIRLEAHAPEPLDILASATTIIEN</sequence>
<evidence type="ECO:0000313" key="2">
    <source>
        <dbReference type="EMBL" id="KUI17013.1"/>
    </source>
</evidence>
<gene>
    <name evidence="2" type="ORF">AU192_21100</name>
</gene>
<evidence type="ECO:0000256" key="1">
    <source>
        <dbReference type="SAM" id="MobiDB-lite"/>
    </source>
</evidence>
<proteinExistence type="predicted"/>
<keyword evidence="3" id="KW-1185">Reference proteome</keyword>
<accession>A0A117JK92</accession>
<organism evidence="2 3">
    <name type="scientific">Mycobacterium lehmannii</name>
    <dbReference type="NCBI Taxonomy" id="2048550"/>
    <lineage>
        <taxon>Bacteria</taxon>
        <taxon>Bacillati</taxon>
        <taxon>Actinomycetota</taxon>
        <taxon>Actinomycetes</taxon>
        <taxon>Mycobacteriales</taxon>
        <taxon>Mycobacteriaceae</taxon>
        <taxon>Mycobacterium</taxon>
    </lineage>
</organism>
<name>A0A117JK92_9MYCO</name>
<comment type="caution">
    <text evidence="2">The sequence shown here is derived from an EMBL/GenBank/DDBJ whole genome shotgun (WGS) entry which is preliminary data.</text>
</comment>